<dbReference type="InterPro" id="IPR009003">
    <property type="entry name" value="Peptidase_S1_PA"/>
</dbReference>
<reference evidence="1 2" key="1">
    <citation type="journal article" date="2017" name="Antonie Van Leeuwenhoek">
        <title>Rhizobium rhizosphaerae sp. nov., a novel species isolated from rice rhizosphere.</title>
        <authorList>
            <person name="Zhao J.J."/>
            <person name="Zhang J."/>
            <person name="Zhang R.J."/>
            <person name="Zhang C.W."/>
            <person name="Yin H.Q."/>
            <person name="Zhang X.X."/>
        </authorList>
    </citation>
    <scope>NUCLEOTIDE SEQUENCE [LARGE SCALE GENOMIC DNA]</scope>
    <source>
        <strain evidence="1 2">S18K6</strain>
    </source>
</reference>
<dbReference type="AlphaFoldDB" id="A0AAV3V699"/>
<evidence type="ECO:0008006" key="3">
    <source>
        <dbReference type="Google" id="ProtNLM"/>
    </source>
</evidence>
<dbReference type="EMBL" id="BAEM01000056">
    <property type="protein sequence ID" value="GAC12277.1"/>
    <property type="molecule type" value="Genomic_DNA"/>
</dbReference>
<evidence type="ECO:0000313" key="1">
    <source>
        <dbReference type="EMBL" id="GAC12277.1"/>
    </source>
</evidence>
<dbReference type="Proteomes" id="UP000006320">
    <property type="component" value="Unassembled WGS sequence"/>
</dbReference>
<gene>
    <name evidence="1" type="ORF">GCHA_4359</name>
</gene>
<name>A0AAV3V699_9ALTE</name>
<dbReference type="Gene3D" id="2.40.10.120">
    <property type="match status" value="1"/>
</dbReference>
<dbReference type="RefSeq" id="WP_007991773.1">
    <property type="nucleotide sequence ID" value="NZ_BAEM01000056.1"/>
</dbReference>
<sequence>MAQKLVSKSEWMRFCTTRIETTLSSGGKTTGTGFFFVISQEENLQTIVLITNKHVLDGAKSFSIFLTRKDENDMPMDSPPEKITISGFDSFLVRHPETDVDLCAFILGPTLQMWADKGRYYYYGLMGFETVPTLEELSDLAAVQDIVMVGYPNGIWDEHNNQPVIRKGVTSTDPALNWNNKPVFLIDAACFPGSSGSPVFLYNPLGTQSKSGSYQMGKGLFKFLGILYAGPQHTATGDIVEVPIAQSKLQARSNIPNNLGLVVSSQKLKELIPLVDKRGEEIVKALNQLALNKQRQADA</sequence>
<proteinExistence type="predicted"/>
<dbReference type="SUPFAM" id="SSF50494">
    <property type="entry name" value="Trypsin-like serine proteases"/>
    <property type="match status" value="1"/>
</dbReference>
<dbReference type="Pfam" id="PF13365">
    <property type="entry name" value="Trypsin_2"/>
    <property type="match status" value="1"/>
</dbReference>
<organism evidence="1 2">
    <name type="scientific">Paraglaciecola chathamensis S18K6</name>
    <dbReference type="NCBI Taxonomy" id="1127672"/>
    <lineage>
        <taxon>Bacteria</taxon>
        <taxon>Pseudomonadati</taxon>
        <taxon>Pseudomonadota</taxon>
        <taxon>Gammaproteobacteria</taxon>
        <taxon>Alteromonadales</taxon>
        <taxon>Alteromonadaceae</taxon>
        <taxon>Paraglaciecola</taxon>
    </lineage>
</organism>
<accession>A0AAV3V699</accession>
<comment type="caution">
    <text evidence="1">The sequence shown here is derived from an EMBL/GenBank/DDBJ whole genome shotgun (WGS) entry which is preliminary data.</text>
</comment>
<evidence type="ECO:0000313" key="2">
    <source>
        <dbReference type="Proteomes" id="UP000006320"/>
    </source>
</evidence>
<protein>
    <recommendedName>
        <fullName evidence="3">Serine protease</fullName>
    </recommendedName>
</protein>